<protein>
    <recommendedName>
        <fullName evidence="1">Schlafen AlbA-2 domain-containing protein</fullName>
    </recommendedName>
</protein>
<dbReference type="PANTHER" id="PTHR30595">
    <property type="entry name" value="GLPR-RELATED TRANSCRIPTIONAL REPRESSOR"/>
    <property type="match status" value="1"/>
</dbReference>
<evidence type="ECO:0000313" key="3">
    <source>
        <dbReference type="Proteomes" id="UP000425960"/>
    </source>
</evidence>
<name>A0A5K7ZVL3_9BACT</name>
<feature type="domain" description="Schlafen AlbA-2" evidence="1">
    <location>
        <begin position="25"/>
        <end position="146"/>
    </location>
</feature>
<dbReference type="InterPro" id="IPR007421">
    <property type="entry name" value="Schlafen_AlbA_2_dom"/>
</dbReference>
<dbReference type="Pfam" id="PF04326">
    <property type="entry name" value="SLFN_AlbA_2"/>
    <property type="match status" value="1"/>
</dbReference>
<reference evidence="2 3" key="1">
    <citation type="submission" date="2019-11" db="EMBL/GenBank/DDBJ databases">
        <title>Comparative genomics of hydrocarbon-degrading Desulfosarcina strains.</title>
        <authorList>
            <person name="Watanabe M."/>
            <person name="Kojima H."/>
            <person name="Fukui M."/>
        </authorList>
    </citation>
    <scope>NUCLEOTIDE SEQUENCE [LARGE SCALE GENOMIC DNA]</scope>
    <source>
        <strain evidence="2 3">28bB2T</strain>
    </source>
</reference>
<proteinExistence type="predicted"/>
<dbReference type="AlphaFoldDB" id="A0A5K7ZVL3"/>
<dbReference type="PANTHER" id="PTHR30595:SF6">
    <property type="entry name" value="SCHLAFEN ALBA-2 DOMAIN-CONTAINING PROTEIN"/>
    <property type="match status" value="1"/>
</dbReference>
<dbReference type="InterPro" id="IPR038461">
    <property type="entry name" value="Schlafen_AlbA_2_dom_sf"/>
</dbReference>
<evidence type="ECO:0000259" key="1">
    <source>
        <dbReference type="Pfam" id="PF04326"/>
    </source>
</evidence>
<dbReference type="KEGG" id="dov:DSCO28_48060"/>
<dbReference type="Gene3D" id="3.30.950.30">
    <property type="entry name" value="Schlafen, AAA domain"/>
    <property type="match status" value="1"/>
</dbReference>
<dbReference type="EMBL" id="AP021876">
    <property type="protein sequence ID" value="BBO84240.1"/>
    <property type="molecule type" value="Genomic_DNA"/>
</dbReference>
<gene>
    <name evidence="2" type="ORF">DSCO28_48060</name>
</gene>
<sequence length="261" mass="28818">MAMKNKHEISLLLDKLETCCADDLEDQDLDFKEWSSRSLGDAVKTVVEWAVCMANGGGGTVVFGIRDKVKGRSNAIAGVPSHVDLNRLKQAVYDQTDPKLTPVFEDLFVHEGTGRLILMQVYPGMPPYTDTRCRGKIRIGKDCQPLTGTMRRRITTETFDTDITGHLLSGAPEQHLSAAAMEQLRDASARENAPVEILRLTDLDLLNSLRLIQDGRLTVAGLLIGGRKQAIKTHIWTDIAGPTCACNRIPSTVTEWMATMR</sequence>
<evidence type="ECO:0000313" key="2">
    <source>
        <dbReference type="EMBL" id="BBO84240.1"/>
    </source>
</evidence>
<dbReference type="Proteomes" id="UP000425960">
    <property type="component" value="Chromosome"/>
</dbReference>
<accession>A0A5K7ZVL3</accession>
<organism evidence="2 3">
    <name type="scientific">Desulfosarcina ovata subsp. sediminis</name>
    <dbReference type="NCBI Taxonomy" id="885957"/>
    <lineage>
        <taxon>Bacteria</taxon>
        <taxon>Pseudomonadati</taxon>
        <taxon>Thermodesulfobacteriota</taxon>
        <taxon>Desulfobacteria</taxon>
        <taxon>Desulfobacterales</taxon>
        <taxon>Desulfosarcinaceae</taxon>
        <taxon>Desulfosarcina</taxon>
    </lineage>
</organism>